<dbReference type="PANTHER" id="PTHR12815">
    <property type="entry name" value="SORTING AND ASSEMBLY MACHINERY SAMM50 PROTEIN FAMILY MEMBER"/>
    <property type="match status" value="1"/>
</dbReference>
<feature type="domain" description="POTRA" evidence="10">
    <location>
        <begin position="182"/>
        <end position="269"/>
    </location>
</feature>
<keyword evidence="4 8" id="KW-0732">Signal</keyword>
<protein>
    <recommendedName>
        <fullName evidence="8 9">Outer membrane protein assembly factor BamA</fullName>
    </recommendedName>
</protein>
<evidence type="ECO:0000256" key="6">
    <source>
        <dbReference type="ARBA" id="ARBA00023136"/>
    </source>
</evidence>
<dbReference type="RefSeq" id="WP_369454736.1">
    <property type="nucleotide sequence ID" value="NZ_JBGCUO010000001.1"/>
</dbReference>
<dbReference type="Pfam" id="PF01103">
    <property type="entry name" value="Omp85"/>
    <property type="match status" value="1"/>
</dbReference>
<name>A0ABV4AFQ8_9GAMM</name>
<organism evidence="11 12">
    <name type="scientific">Isoalcanivorax beigongshangi</name>
    <dbReference type="NCBI Taxonomy" id="3238810"/>
    <lineage>
        <taxon>Bacteria</taxon>
        <taxon>Pseudomonadati</taxon>
        <taxon>Pseudomonadota</taxon>
        <taxon>Gammaproteobacteria</taxon>
        <taxon>Oceanospirillales</taxon>
        <taxon>Alcanivoracaceae</taxon>
        <taxon>Isoalcanivorax</taxon>
    </lineage>
</organism>
<keyword evidence="2 8" id="KW-1134">Transmembrane beta strand</keyword>
<evidence type="ECO:0000256" key="2">
    <source>
        <dbReference type="ARBA" id="ARBA00022452"/>
    </source>
</evidence>
<dbReference type="InterPro" id="IPR039910">
    <property type="entry name" value="D15-like"/>
</dbReference>
<evidence type="ECO:0000256" key="8">
    <source>
        <dbReference type="HAMAP-Rule" id="MF_01430"/>
    </source>
</evidence>
<feature type="domain" description="POTRA" evidence="10">
    <location>
        <begin position="31"/>
        <end position="98"/>
    </location>
</feature>
<gene>
    <name evidence="8 11" type="primary">bamA</name>
    <name evidence="11" type="ORF">AB5I84_04875</name>
</gene>
<sequence length="791" mass="88493">MTVGGVLQNWLKGWVLLWSLGAALASAQSDFRVADIRVEGLQRLPVERVYAALPIRSGDVVSQRDVAEAVRRLFEGGDFEDVQIGRDGDQLVVVVSERPAIAKLDINGNKSISEDNLRKGLKDAGLAEGEVYRRSTLSTIAGELQRQYIAQGRYDAQVTTEAVPLPRNRVSLKIKIYEGSSASIRDINIVGNQVFSDDELRKAFELKPRGWWPFGSRHRYSRERLSGDLERLRSYYMDRGYINFSLESTQVSVTPDRQSVYITVNIDEGERYKVGEVKLAGELVVDEDDLRPLLVVQPGQVFSQQVVTQTAELLSRRLGNEGYTFAKVNDFPDVHDGDRTVDVTFYVDPGRKVYVRQVNFAGNAKTHDEVMRRELRQFEGAPANTALIDLSRERLERLGYFSIVEADTPRVVGADDTVDVNYKVEEQPSGSIGANVGYSEASGFIFGASVSQNNFMGSGNRVSFALSRSEIRDSYSFSHFNPYYTLDGVSRGFNLYYSKIDFSKARVASYAADRYGGSVNYGYPTSEYSRLNFGVGYDNIKLTVGDYVAEDIYRFLKAQGDQFNLYRANASFSTSTLNRGMLPDRGWSQSVGLDVAVPGSDYTFYKLNWEGQKFFPISRRWTLRARGDVGYGDGYGDYGALPFFENYYSGGIGSVRGYRSRSLGARSGALSYAIICQQNPNSPNCRPDPRPEPMGGNFLVEASLELIFPTPFAADSRNVRTFFFVDGGQVFETRVENLRYDFDPDEFRYSAGIGLTWLTAIGPLSFNLARPLNKKSGDDTEVFQFSLGQVF</sequence>
<keyword evidence="7 8" id="KW-0998">Cell outer membrane</keyword>
<evidence type="ECO:0000256" key="5">
    <source>
        <dbReference type="ARBA" id="ARBA00022737"/>
    </source>
</evidence>
<evidence type="ECO:0000313" key="11">
    <source>
        <dbReference type="EMBL" id="MEY1661480.1"/>
    </source>
</evidence>
<evidence type="ECO:0000256" key="1">
    <source>
        <dbReference type="ARBA" id="ARBA00004370"/>
    </source>
</evidence>
<dbReference type="Proteomes" id="UP001562065">
    <property type="component" value="Unassembled WGS sequence"/>
</dbReference>
<dbReference type="InterPro" id="IPR010827">
    <property type="entry name" value="BamA/TamA_POTRA"/>
</dbReference>
<comment type="function">
    <text evidence="8">Part of the outer membrane protein assembly complex, which is involved in assembly and insertion of beta-barrel proteins into the outer membrane.</text>
</comment>
<feature type="domain" description="POTRA" evidence="10">
    <location>
        <begin position="353"/>
        <end position="427"/>
    </location>
</feature>
<comment type="caution">
    <text evidence="11">The sequence shown here is derived from an EMBL/GenBank/DDBJ whole genome shotgun (WGS) entry which is preliminary data.</text>
</comment>
<feature type="domain" description="POTRA" evidence="10">
    <location>
        <begin position="99"/>
        <end position="179"/>
    </location>
</feature>
<dbReference type="PANTHER" id="PTHR12815:SF23">
    <property type="entry name" value="OUTER MEMBRANE PROTEIN ASSEMBLY FACTOR BAMA"/>
    <property type="match status" value="1"/>
</dbReference>
<keyword evidence="12" id="KW-1185">Reference proteome</keyword>
<evidence type="ECO:0000256" key="9">
    <source>
        <dbReference type="NCBIfam" id="TIGR03303"/>
    </source>
</evidence>
<dbReference type="InterPro" id="IPR000184">
    <property type="entry name" value="Bac_surfAg_D15"/>
</dbReference>
<dbReference type="Gene3D" id="3.10.20.310">
    <property type="entry name" value="membrane protein fhac"/>
    <property type="match status" value="5"/>
</dbReference>
<keyword evidence="5 8" id="KW-0677">Repeat</keyword>
<evidence type="ECO:0000256" key="4">
    <source>
        <dbReference type="ARBA" id="ARBA00022729"/>
    </source>
</evidence>
<dbReference type="Gene3D" id="2.40.160.50">
    <property type="entry name" value="membrane protein fhac: a member of the omp85/tpsb transporter family"/>
    <property type="match status" value="1"/>
</dbReference>
<reference evidence="11 12" key="1">
    <citation type="submission" date="2024-07" db="EMBL/GenBank/DDBJ databases">
        <authorList>
            <person name="Ren Q."/>
        </authorList>
    </citation>
    <scope>NUCLEOTIDE SEQUENCE [LARGE SCALE GENOMIC DNA]</scope>
    <source>
        <strain evidence="11 12">REN37</strain>
    </source>
</reference>
<comment type="subcellular location">
    <subcellularLocation>
        <location evidence="8">Cell outer membrane</location>
    </subcellularLocation>
    <subcellularLocation>
        <location evidence="1">Membrane</location>
    </subcellularLocation>
</comment>
<evidence type="ECO:0000259" key="10">
    <source>
        <dbReference type="PROSITE" id="PS51779"/>
    </source>
</evidence>
<evidence type="ECO:0000313" key="12">
    <source>
        <dbReference type="Proteomes" id="UP001562065"/>
    </source>
</evidence>
<dbReference type="InterPro" id="IPR023707">
    <property type="entry name" value="OM_assembly_BamA"/>
</dbReference>
<dbReference type="EMBL" id="JBGCUO010000001">
    <property type="protein sequence ID" value="MEY1661480.1"/>
    <property type="molecule type" value="Genomic_DNA"/>
</dbReference>
<dbReference type="InterPro" id="IPR034746">
    <property type="entry name" value="POTRA"/>
</dbReference>
<comment type="similarity">
    <text evidence="8">Belongs to the BamA family.</text>
</comment>
<feature type="domain" description="POTRA" evidence="10">
    <location>
        <begin position="272"/>
        <end position="350"/>
    </location>
</feature>
<comment type="subunit">
    <text evidence="8">Part of the Bam complex.</text>
</comment>
<keyword evidence="6 8" id="KW-0472">Membrane</keyword>
<dbReference type="PIRSF" id="PIRSF006076">
    <property type="entry name" value="OM_assembly_OMP85"/>
    <property type="match status" value="1"/>
</dbReference>
<proteinExistence type="inferred from homology"/>
<dbReference type="HAMAP" id="MF_01430">
    <property type="entry name" value="OM_assembly_BamA"/>
    <property type="match status" value="1"/>
</dbReference>
<evidence type="ECO:0000256" key="3">
    <source>
        <dbReference type="ARBA" id="ARBA00022692"/>
    </source>
</evidence>
<accession>A0ABV4AFQ8</accession>
<dbReference type="Pfam" id="PF07244">
    <property type="entry name" value="POTRA"/>
    <property type="match status" value="5"/>
</dbReference>
<keyword evidence="3 8" id="KW-0812">Transmembrane</keyword>
<dbReference type="PROSITE" id="PS51779">
    <property type="entry name" value="POTRA"/>
    <property type="match status" value="5"/>
</dbReference>
<evidence type="ECO:0000256" key="7">
    <source>
        <dbReference type="ARBA" id="ARBA00023237"/>
    </source>
</evidence>
<dbReference type="NCBIfam" id="TIGR03303">
    <property type="entry name" value="OM_YaeT"/>
    <property type="match status" value="1"/>
</dbReference>